<evidence type="ECO:0000313" key="9">
    <source>
        <dbReference type="Proteomes" id="UP001165289"/>
    </source>
</evidence>
<protein>
    <submittedName>
        <fullName evidence="8">GRAM domain-containing protein 1B-like</fullName>
    </submittedName>
</protein>
<dbReference type="InterPro" id="IPR004182">
    <property type="entry name" value="GRAM"/>
</dbReference>
<dbReference type="GO" id="GO:0140268">
    <property type="term" value="C:endoplasmic reticulum-plasma membrane contact site"/>
    <property type="evidence" value="ECO:0007669"/>
    <property type="project" value="TreeGrafter"/>
</dbReference>
<dbReference type="Proteomes" id="UP001165289">
    <property type="component" value="Unassembled WGS sequence"/>
</dbReference>
<dbReference type="GO" id="GO:0005789">
    <property type="term" value="C:endoplasmic reticulum membrane"/>
    <property type="evidence" value="ECO:0007669"/>
    <property type="project" value="UniProtKB-ARBA"/>
</dbReference>
<evidence type="ECO:0000256" key="4">
    <source>
        <dbReference type="ARBA" id="ARBA00023136"/>
    </source>
</evidence>
<evidence type="ECO:0000256" key="5">
    <source>
        <dbReference type="SAM" id="MobiDB-lite"/>
    </source>
</evidence>
<dbReference type="Pfam" id="PF02893">
    <property type="entry name" value="GRAM"/>
    <property type="match status" value="1"/>
</dbReference>
<dbReference type="Gene3D" id="2.30.29.30">
    <property type="entry name" value="Pleckstrin-homology domain (PH domain)/Phosphotyrosine-binding domain (PTB)"/>
    <property type="match status" value="1"/>
</dbReference>
<gene>
    <name evidence="8" type="ORF">LOD99_7302</name>
</gene>
<dbReference type="GO" id="GO:0032934">
    <property type="term" value="F:sterol binding"/>
    <property type="evidence" value="ECO:0007669"/>
    <property type="project" value="TreeGrafter"/>
</dbReference>
<keyword evidence="3 6" id="KW-1133">Transmembrane helix</keyword>
<dbReference type="GO" id="GO:0005886">
    <property type="term" value="C:plasma membrane"/>
    <property type="evidence" value="ECO:0007669"/>
    <property type="project" value="TreeGrafter"/>
</dbReference>
<dbReference type="SMART" id="SM00568">
    <property type="entry name" value="GRAM"/>
    <property type="match status" value="1"/>
</dbReference>
<feature type="transmembrane region" description="Helical" evidence="6">
    <location>
        <begin position="505"/>
        <end position="524"/>
    </location>
</feature>
<dbReference type="GO" id="GO:0032366">
    <property type="term" value="P:intracellular sterol transport"/>
    <property type="evidence" value="ECO:0007669"/>
    <property type="project" value="TreeGrafter"/>
</dbReference>
<organism evidence="8 9">
    <name type="scientific">Oopsacas minuta</name>
    <dbReference type="NCBI Taxonomy" id="111878"/>
    <lineage>
        <taxon>Eukaryota</taxon>
        <taxon>Metazoa</taxon>
        <taxon>Porifera</taxon>
        <taxon>Hexactinellida</taxon>
        <taxon>Hexasterophora</taxon>
        <taxon>Lyssacinosida</taxon>
        <taxon>Leucopsacidae</taxon>
        <taxon>Oopsacas</taxon>
    </lineage>
</organism>
<accession>A0AAV7JU36</accession>
<dbReference type="CDD" id="cd13220">
    <property type="entry name" value="PH-GRAM_GRAMDC"/>
    <property type="match status" value="1"/>
</dbReference>
<dbReference type="Pfam" id="PF16016">
    <property type="entry name" value="VASt"/>
    <property type="match status" value="1"/>
</dbReference>
<keyword evidence="2 6" id="KW-0812">Transmembrane</keyword>
<evidence type="ECO:0000259" key="7">
    <source>
        <dbReference type="PROSITE" id="PS51778"/>
    </source>
</evidence>
<evidence type="ECO:0000256" key="1">
    <source>
        <dbReference type="ARBA" id="ARBA00004167"/>
    </source>
</evidence>
<comment type="caution">
    <text evidence="8">The sequence shown here is derived from an EMBL/GenBank/DDBJ whole genome shotgun (WGS) entry which is preliminary data.</text>
</comment>
<comment type="subcellular location">
    <subcellularLocation>
        <location evidence="1">Membrane</location>
        <topology evidence="1">Single-pass membrane protein</topology>
    </subcellularLocation>
</comment>
<dbReference type="PANTHER" id="PTHR23319:SF4">
    <property type="entry name" value="GRAM DOMAIN CONTAINING 1B, ISOFORM E"/>
    <property type="match status" value="1"/>
</dbReference>
<dbReference type="InterPro" id="IPR011993">
    <property type="entry name" value="PH-like_dom_sf"/>
</dbReference>
<dbReference type="GO" id="GO:0120015">
    <property type="term" value="F:sterol transfer activity"/>
    <property type="evidence" value="ECO:0007669"/>
    <property type="project" value="TreeGrafter"/>
</dbReference>
<feature type="region of interest" description="Disordered" evidence="5">
    <location>
        <begin position="219"/>
        <end position="244"/>
    </location>
</feature>
<keyword evidence="4 6" id="KW-0472">Membrane</keyword>
<feature type="region of interest" description="Disordered" evidence="5">
    <location>
        <begin position="434"/>
        <end position="480"/>
    </location>
</feature>
<proteinExistence type="predicted"/>
<evidence type="ECO:0000256" key="3">
    <source>
        <dbReference type="ARBA" id="ARBA00022989"/>
    </source>
</evidence>
<sequence length="620" mass="71112">MLSQLTEFFESKPSDKNKEMHRLFKDLPETEKIIDDYSCALAKEILIQGRMYVSQNWLCFYSNIFMIENKLIIPFAHVTALTKERTALVIPNAITITANNAKYGFSSFVARDIVHNILMLIWQNSRSSSPLIAIELFTSVRKAWGVHIPQANSEEEIWGSWKKYKQSTSSQRELELSTSVESPTEEIKAGQISVQKSPDIIPISDSASNLLIDQTYHTPEEKSISSEDLNFPDRISTTSGDSRQSDIDVSGFYTDLETTYIEKNYSYPCGKLFNLLFMEGQFMDEVMRERKGSECDYGNWEINPLGGKLRQLRYRLALNYSIGPRSCINTEEQVMSPSTQQDIVYLIDVLIRNYSIPYCDNFHVITRYLIVRTGSNETLMKITAKIIFTKISIITPKSFIQRNVLEGLNTYFMLLEAALTNWIKRYPCETIRSASRARRRKRESRAPLQLPLTPNKSEPEDTSTTTTSSPTKPNTNLFPSMVPVTQETSNRGTNTSMPFLENYKYYVMAISVFIFCILFWYLLLGSNSTPQPDPQAFNWPTNQKEWITLVLKQQRAYERNFAAIKEYFAIVQEKLEDTAKTIETLNKVTDGAIMKDAINCMTDPSCSEEELHSITDTQNE</sequence>
<dbReference type="PANTHER" id="PTHR23319">
    <property type="entry name" value="GRAM DOMAIN CONTAINING 1B, ISOFORM E"/>
    <property type="match status" value="1"/>
</dbReference>
<evidence type="ECO:0000256" key="6">
    <source>
        <dbReference type="SAM" id="Phobius"/>
    </source>
</evidence>
<name>A0AAV7JU36_9METZ</name>
<dbReference type="PROSITE" id="PS51778">
    <property type="entry name" value="VAST"/>
    <property type="match status" value="1"/>
</dbReference>
<keyword evidence="9" id="KW-1185">Reference proteome</keyword>
<feature type="domain" description="VASt" evidence="7">
    <location>
        <begin position="256"/>
        <end position="427"/>
    </location>
</feature>
<dbReference type="InterPro" id="IPR051482">
    <property type="entry name" value="Cholesterol_transport"/>
</dbReference>
<dbReference type="EMBL" id="JAKMXF010000299">
    <property type="protein sequence ID" value="KAI6652287.1"/>
    <property type="molecule type" value="Genomic_DNA"/>
</dbReference>
<dbReference type="InterPro" id="IPR031968">
    <property type="entry name" value="VASt"/>
</dbReference>
<evidence type="ECO:0000313" key="8">
    <source>
        <dbReference type="EMBL" id="KAI6652287.1"/>
    </source>
</evidence>
<reference evidence="8 9" key="1">
    <citation type="journal article" date="2023" name="BMC Biol.">
        <title>The compact genome of the sponge Oopsacas minuta (Hexactinellida) is lacking key metazoan core genes.</title>
        <authorList>
            <person name="Santini S."/>
            <person name="Schenkelaars Q."/>
            <person name="Jourda C."/>
            <person name="Duchesne M."/>
            <person name="Belahbib H."/>
            <person name="Rocher C."/>
            <person name="Selva M."/>
            <person name="Riesgo A."/>
            <person name="Vervoort M."/>
            <person name="Leys S.P."/>
            <person name="Kodjabachian L."/>
            <person name="Le Bivic A."/>
            <person name="Borchiellini C."/>
            <person name="Claverie J.M."/>
            <person name="Renard E."/>
        </authorList>
    </citation>
    <scope>NUCLEOTIDE SEQUENCE [LARGE SCALE GENOMIC DNA]</scope>
    <source>
        <strain evidence="8">SPO-2</strain>
    </source>
</reference>
<feature type="compositionally biased region" description="Low complexity" evidence="5">
    <location>
        <begin position="462"/>
        <end position="476"/>
    </location>
</feature>
<dbReference type="AlphaFoldDB" id="A0AAV7JU36"/>
<evidence type="ECO:0000256" key="2">
    <source>
        <dbReference type="ARBA" id="ARBA00022692"/>
    </source>
</evidence>